<evidence type="ECO:0000313" key="2">
    <source>
        <dbReference type="Proteomes" id="UP001595932"/>
    </source>
</evidence>
<dbReference type="EMBL" id="JBHSGL010000005">
    <property type="protein sequence ID" value="MFC4712983.1"/>
    <property type="molecule type" value="Genomic_DNA"/>
</dbReference>
<gene>
    <name evidence="1" type="ORF">ACFO5U_08940</name>
</gene>
<comment type="caution">
    <text evidence="1">The sequence shown here is derived from an EMBL/GenBank/DDBJ whole genome shotgun (WGS) entry which is preliminary data.</text>
</comment>
<sequence length="162" mass="18991">MEEEFGCQDLLAFADLFLVQCPKCKNCARVFTPQNALGVNESIIVPGHETKRVSCNQCGFSKDKHPSKKSNHYEFDFNLFEQNPEADWYFGLPLYLQIPCCGRQLWFLNERHLDYIEAYLKKGVRPSNTYYMSIESRLPKWMKSSKNRVQVLRAIQKLKENI</sequence>
<organism evidence="1 2">
    <name type="scientific">Planococcus dechangensis</name>
    <dbReference type="NCBI Taxonomy" id="1176255"/>
    <lineage>
        <taxon>Bacteria</taxon>
        <taxon>Bacillati</taxon>
        <taxon>Bacillota</taxon>
        <taxon>Bacilli</taxon>
        <taxon>Bacillales</taxon>
        <taxon>Caryophanaceae</taxon>
        <taxon>Planococcus</taxon>
    </lineage>
</organism>
<protein>
    <submittedName>
        <fullName evidence="1">Uncharacterized protein</fullName>
    </submittedName>
</protein>
<dbReference type="Proteomes" id="UP001595932">
    <property type="component" value="Unassembled WGS sequence"/>
</dbReference>
<proteinExistence type="predicted"/>
<accession>A0ABV9MEI8</accession>
<name>A0ABV9MEI8_9BACL</name>
<evidence type="ECO:0000313" key="1">
    <source>
        <dbReference type="EMBL" id="MFC4712983.1"/>
    </source>
</evidence>
<dbReference type="RefSeq" id="WP_377278535.1">
    <property type="nucleotide sequence ID" value="NZ_JBHSGL010000005.1"/>
</dbReference>
<keyword evidence="2" id="KW-1185">Reference proteome</keyword>
<reference evidence="2" key="1">
    <citation type="journal article" date="2019" name="Int. J. Syst. Evol. Microbiol.">
        <title>The Global Catalogue of Microorganisms (GCM) 10K type strain sequencing project: providing services to taxonomists for standard genome sequencing and annotation.</title>
        <authorList>
            <consortium name="The Broad Institute Genomics Platform"/>
            <consortium name="The Broad Institute Genome Sequencing Center for Infectious Disease"/>
            <person name="Wu L."/>
            <person name="Ma J."/>
        </authorList>
    </citation>
    <scope>NUCLEOTIDE SEQUENCE [LARGE SCALE GENOMIC DNA]</scope>
    <source>
        <strain evidence="2">CGMCC 1.12151</strain>
    </source>
</reference>